<protein>
    <submittedName>
        <fullName evidence="6">DNA-binding LacI/PurR family transcriptional regulator</fullName>
    </submittedName>
</protein>
<evidence type="ECO:0000256" key="3">
    <source>
        <dbReference type="ARBA" id="ARBA00023163"/>
    </source>
</evidence>
<reference evidence="6 7" key="1">
    <citation type="submission" date="2019-03" db="EMBL/GenBank/DDBJ databases">
        <title>Genomic Encyclopedia of Archaeal and Bacterial Type Strains, Phase II (KMG-II): from individual species to whole genera.</title>
        <authorList>
            <person name="Goeker M."/>
        </authorList>
    </citation>
    <scope>NUCLEOTIDE SEQUENCE [LARGE SCALE GENOMIC DNA]</scope>
    <source>
        <strain evidence="6 7">DSM 24782</strain>
    </source>
</reference>
<dbReference type="OrthoDB" id="3510266at2"/>
<keyword evidence="3" id="KW-0804">Transcription</keyword>
<dbReference type="GO" id="GO:0000976">
    <property type="term" value="F:transcription cis-regulatory region binding"/>
    <property type="evidence" value="ECO:0007669"/>
    <property type="project" value="TreeGrafter"/>
</dbReference>
<dbReference type="CDD" id="cd06267">
    <property type="entry name" value="PBP1_LacI_sugar_binding-like"/>
    <property type="match status" value="1"/>
</dbReference>
<feature type="region of interest" description="Disordered" evidence="4">
    <location>
        <begin position="300"/>
        <end position="324"/>
    </location>
</feature>
<dbReference type="InterPro" id="IPR028082">
    <property type="entry name" value="Peripla_BP_I"/>
</dbReference>
<evidence type="ECO:0000256" key="4">
    <source>
        <dbReference type="SAM" id="MobiDB-lite"/>
    </source>
</evidence>
<organism evidence="6 7">
    <name type="scientific">Amnibacterium kyonggiense</name>
    <dbReference type="NCBI Taxonomy" id="595671"/>
    <lineage>
        <taxon>Bacteria</taxon>
        <taxon>Bacillati</taxon>
        <taxon>Actinomycetota</taxon>
        <taxon>Actinomycetes</taxon>
        <taxon>Micrococcales</taxon>
        <taxon>Microbacteriaceae</taxon>
        <taxon>Amnibacterium</taxon>
    </lineage>
</organism>
<keyword evidence="2 6" id="KW-0238">DNA-binding</keyword>
<dbReference type="InterPro" id="IPR046335">
    <property type="entry name" value="LacI/GalR-like_sensor"/>
</dbReference>
<dbReference type="SUPFAM" id="SSF53822">
    <property type="entry name" value="Periplasmic binding protein-like I"/>
    <property type="match status" value="1"/>
</dbReference>
<evidence type="ECO:0000256" key="2">
    <source>
        <dbReference type="ARBA" id="ARBA00023125"/>
    </source>
</evidence>
<dbReference type="Pfam" id="PF13377">
    <property type="entry name" value="Peripla_BP_3"/>
    <property type="match status" value="1"/>
</dbReference>
<evidence type="ECO:0000259" key="5">
    <source>
        <dbReference type="Pfam" id="PF13377"/>
    </source>
</evidence>
<dbReference type="GO" id="GO:0003700">
    <property type="term" value="F:DNA-binding transcription factor activity"/>
    <property type="evidence" value="ECO:0007669"/>
    <property type="project" value="TreeGrafter"/>
</dbReference>
<evidence type="ECO:0000313" key="6">
    <source>
        <dbReference type="EMBL" id="TDS79728.1"/>
    </source>
</evidence>
<keyword evidence="1" id="KW-0805">Transcription regulation</keyword>
<feature type="domain" description="Transcriptional regulator LacI/GalR-like sensor" evidence="5">
    <location>
        <begin position="150"/>
        <end position="310"/>
    </location>
</feature>
<dbReference type="EMBL" id="SOAM01000001">
    <property type="protein sequence ID" value="TDS79728.1"/>
    <property type="molecule type" value="Genomic_DNA"/>
</dbReference>
<evidence type="ECO:0000313" key="7">
    <source>
        <dbReference type="Proteomes" id="UP000295344"/>
    </source>
</evidence>
<keyword evidence="7" id="KW-1185">Reference proteome</keyword>
<dbReference type="Proteomes" id="UP000295344">
    <property type="component" value="Unassembled WGS sequence"/>
</dbReference>
<dbReference type="PANTHER" id="PTHR30146">
    <property type="entry name" value="LACI-RELATED TRANSCRIPTIONAL REPRESSOR"/>
    <property type="match status" value="1"/>
</dbReference>
<gene>
    <name evidence="6" type="ORF">CLV52_0268</name>
</gene>
<comment type="caution">
    <text evidence="6">The sequence shown here is derived from an EMBL/GenBank/DDBJ whole genome shotgun (WGS) entry which is preliminary data.</text>
</comment>
<evidence type="ECO:0000256" key="1">
    <source>
        <dbReference type="ARBA" id="ARBA00023015"/>
    </source>
</evidence>
<sequence>MGGVPVCRRGAGLPSEQDLADGGAGECVVDAGRRGRLGMGVISIAVPAIDRWYFMEIVRGAEQRTRAHGHEPRLHRVELSDDSTAVATATIREDFVENDSIGAVVAGFRYRAGVQTVETSWARPIVLVGGSALGFPTVMIDDLTAARSATEHLRGLGHTRIAHFTASMEHQAGHLILRRRAKGYRLAMEAGGLEPVVIEHGLDQTSAREVARRVLQGVSRPTAVFAVTDDIAIGVLEAARGFDLQPGRDLSVVGFNDQPEALAADLTTVRIRPAEMGAAAIDMLLSGLTPELDPTRSHLHPSSLITRGSTGPALAPVNRNSMAS</sequence>
<proteinExistence type="predicted"/>
<dbReference type="AlphaFoldDB" id="A0A4R7FPZ8"/>
<dbReference type="Gene3D" id="3.40.50.2300">
    <property type="match status" value="2"/>
</dbReference>
<accession>A0A4R7FPZ8</accession>
<dbReference type="PANTHER" id="PTHR30146:SF153">
    <property type="entry name" value="LACTOSE OPERON REPRESSOR"/>
    <property type="match status" value="1"/>
</dbReference>
<name>A0A4R7FPZ8_9MICO</name>